<evidence type="ECO:0000313" key="3">
    <source>
        <dbReference type="Proteomes" id="UP001353858"/>
    </source>
</evidence>
<keyword evidence="1" id="KW-0732">Signal</keyword>
<organism evidence="2 3">
    <name type="scientific">Aquatica leii</name>
    <dbReference type="NCBI Taxonomy" id="1421715"/>
    <lineage>
        <taxon>Eukaryota</taxon>
        <taxon>Metazoa</taxon>
        <taxon>Ecdysozoa</taxon>
        <taxon>Arthropoda</taxon>
        <taxon>Hexapoda</taxon>
        <taxon>Insecta</taxon>
        <taxon>Pterygota</taxon>
        <taxon>Neoptera</taxon>
        <taxon>Endopterygota</taxon>
        <taxon>Coleoptera</taxon>
        <taxon>Polyphaga</taxon>
        <taxon>Elateriformia</taxon>
        <taxon>Elateroidea</taxon>
        <taxon>Lampyridae</taxon>
        <taxon>Luciolinae</taxon>
        <taxon>Aquatica</taxon>
    </lineage>
</organism>
<dbReference type="GO" id="GO:0005549">
    <property type="term" value="F:odorant binding"/>
    <property type="evidence" value="ECO:0007669"/>
    <property type="project" value="InterPro"/>
</dbReference>
<dbReference type="InterPro" id="IPR036728">
    <property type="entry name" value="PBP_GOBP_sf"/>
</dbReference>
<gene>
    <name evidence="2" type="ORF">RN001_000023</name>
</gene>
<dbReference type="EMBL" id="JARPUR010000001">
    <property type="protein sequence ID" value="KAK4883752.1"/>
    <property type="molecule type" value="Genomic_DNA"/>
</dbReference>
<dbReference type="InterPro" id="IPR006170">
    <property type="entry name" value="PBP/GOBP"/>
</dbReference>
<reference evidence="3" key="1">
    <citation type="submission" date="2023-01" db="EMBL/GenBank/DDBJ databases">
        <title>Key to firefly adult light organ development and bioluminescence: homeobox transcription factors regulate luciferase expression and transportation to peroxisome.</title>
        <authorList>
            <person name="Fu X."/>
        </authorList>
    </citation>
    <scope>NUCLEOTIDE SEQUENCE [LARGE SCALE GENOMIC DNA]</scope>
</reference>
<feature type="chain" id="PRO_5042995355" evidence="1">
    <location>
        <begin position="20"/>
        <end position="149"/>
    </location>
</feature>
<feature type="signal peptide" evidence="1">
    <location>
        <begin position="1"/>
        <end position="19"/>
    </location>
</feature>
<name>A0AAN7PEB1_9COLE</name>
<comment type="caution">
    <text evidence="2">The sequence shown here is derived from an EMBL/GenBank/DDBJ whole genome shotgun (WGS) entry which is preliminary data.</text>
</comment>
<dbReference type="SUPFAM" id="SSF47565">
    <property type="entry name" value="Insect pheromone/odorant-binding proteins"/>
    <property type="match status" value="1"/>
</dbReference>
<protein>
    <submittedName>
        <fullName evidence="2">Uncharacterized protein</fullName>
    </submittedName>
</protein>
<dbReference type="Pfam" id="PF01395">
    <property type="entry name" value="PBP_GOBP"/>
    <property type="match status" value="1"/>
</dbReference>
<evidence type="ECO:0000256" key="1">
    <source>
        <dbReference type="SAM" id="SignalP"/>
    </source>
</evidence>
<evidence type="ECO:0000313" key="2">
    <source>
        <dbReference type="EMBL" id="KAK4883752.1"/>
    </source>
</evidence>
<proteinExistence type="predicted"/>
<dbReference type="Gene3D" id="1.10.238.20">
    <property type="entry name" value="Pheromone/general odorant binding protein domain"/>
    <property type="match status" value="1"/>
</dbReference>
<keyword evidence="3" id="KW-1185">Reference proteome</keyword>
<dbReference type="Proteomes" id="UP001353858">
    <property type="component" value="Unassembled WGS sequence"/>
</dbReference>
<dbReference type="AlphaFoldDB" id="A0AAN7PEB1"/>
<dbReference type="CDD" id="cd23992">
    <property type="entry name" value="PBP_GOBP"/>
    <property type="match status" value="1"/>
</dbReference>
<sequence>MYSYTIYCALFICCAQVFSIKIPDALYDQHTLECMEKTNIDKAFIEKSFDEKFHVVKGDAKVNEYLSCLGKTKGLINDDGKLNPTLIYDTNMNIINILVEKNEDKHDLATEVTDECINSTGDNYGDMIANLHDCVVDAFAKHNVTIFPN</sequence>
<accession>A0AAN7PEB1</accession>